<accession>A0A5B8Z9V0</accession>
<evidence type="ECO:0000313" key="1">
    <source>
        <dbReference type="EMBL" id="QED49704.1"/>
    </source>
</evidence>
<evidence type="ECO:0000313" key="2">
    <source>
        <dbReference type="Proteomes" id="UP000321555"/>
    </source>
</evidence>
<dbReference type="EMBL" id="CP042593">
    <property type="protein sequence ID" value="QED49704.1"/>
    <property type="molecule type" value="Genomic_DNA"/>
</dbReference>
<evidence type="ECO:0008006" key="3">
    <source>
        <dbReference type="Google" id="ProtNLM"/>
    </source>
</evidence>
<organism evidence="1 2">
    <name type="scientific">Cytobacillus dafuensis</name>
    <name type="common">Bacillus dafuensis</name>
    <dbReference type="NCBI Taxonomy" id="1742359"/>
    <lineage>
        <taxon>Bacteria</taxon>
        <taxon>Bacillati</taxon>
        <taxon>Bacillota</taxon>
        <taxon>Bacilli</taxon>
        <taxon>Bacillales</taxon>
        <taxon>Bacillaceae</taxon>
        <taxon>Cytobacillus</taxon>
    </lineage>
</organism>
<dbReference type="RefSeq" id="WP_057772879.1">
    <property type="nucleotide sequence ID" value="NZ_CP042593.1"/>
</dbReference>
<dbReference type="InterPro" id="IPR036209">
    <property type="entry name" value="YwmB-like_sf"/>
</dbReference>
<dbReference type="Proteomes" id="UP000321555">
    <property type="component" value="Chromosome"/>
</dbReference>
<protein>
    <recommendedName>
        <fullName evidence="3">YwmB family TATA-box binding protein</fullName>
    </recommendedName>
</protein>
<dbReference type="Pfam" id="PF08680">
    <property type="entry name" value="DUF1779"/>
    <property type="match status" value="1"/>
</dbReference>
<dbReference type="OrthoDB" id="2374820at2"/>
<gene>
    <name evidence="1" type="ORF">FSZ17_21860</name>
</gene>
<dbReference type="InterPro" id="IPR014794">
    <property type="entry name" value="DUF1779"/>
</dbReference>
<dbReference type="Gene3D" id="3.30.360.40">
    <property type="entry name" value="YwmB-like"/>
    <property type="match status" value="1"/>
</dbReference>
<dbReference type="SUPFAM" id="SSF143842">
    <property type="entry name" value="YwmB-like"/>
    <property type="match status" value="1"/>
</dbReference>
<dbReference type="AlphaFoldDB" id="A0A5B8Z9V0"/>
<reference evidence="2" key="1">
    <citation type="submission" date="2019-08" db="EMBL/GenBank/DDBJ databases">
        <authorList>
            <person name="Zheng X."/>
        </authorList>
    </citation>
    <scope>NUCLEOTIDE SEQUENCE [LARGE SCALE GENOMIC DNA]</scope>
    <source>
        <strain evidence="2">FJAT-25496</strain>
    </source>
</reference>
<dbReference type="STRING" id="1742359.GCA_001439625_03136"/>
<keyword evidence="2" id="KW-1185">Reference proteome</keyword>
<proteinExistence type="predicted"/>
<dbReference type="KEGG" id="bda:FSZ17_21860"/>
<dbReference type="Gene3D" id="3.30.2030.10">
    <property type="entry name" value="YwmB-like"/>
    <property type="match status" value="1"/>
</dbReference>
<sequence>MKTTKLILLIIGITGLVIINIGNKTTVAEGELDLLALASILQDENILITEWSLHAREKMENVESLEQVQNLTEDLKQQFYNWEWTSKSYEKHLETVAVLNSNAQSETIKILTTPINGQVQTYVIYEVKGKGWQEKVEQKISKQLESRISDIFRGNATFFSCLKGEFNDRIEKTLSNEMENLLTAFNAEEVEALSEGNFISTSAYSTMFDKSIATKGKDMNLQIAIRNQGLGGETTLVVGTPIITIEY</sequence>
<name>A0A5B8Z9V0_CYTDA</name>